<evidence type="ECO:0000313" key="1">
    <source>
        <dbReference type="EMBL" id="MBW4672462.1"/>
    </source>
</evidence>
<sequence>MQIDTRQESDKLYFLLDKNRNAVKIGVSWNPYTRLKFLQAGNSVDLDFLKVIPGTVQMEKEWHTKYAHLRISGEWFHTAPELLKAIREL</sequence>
<dbReference type="AlphaFoldDB" id="A0A951UXD6"/>
<organism evidence="1 2">
    <name type="scientific">Cyanomargarita calcarea GSE-NOS-MK-12-04C</name>
    <dbReference type="NCBI Taxonomy" id="2839659"/>
    <lineage>
        <taxon>Bacteria</taxon>
        <taxon>Bacillati</taxon>
        <taxon>Cyanobacteriota</taxon>
        <taxon>Cyanophyceae</taxon>
        <taxon>Nostocales</taxon>
        <taxon>Cyanomargaritaceae</taxon>
        <taxon>Cyanomargarita</taxon>
    </lineage>
</organism>
<name>A0A951UXD6_9CYAN</name>
<reference evidence="1" key="1">
    <citation type="submission" date="2021-05" db="EMBL/GenBank/DDBJ databases">
        <authorList>
            <person name="Pietrasiak N."/>
            <person name="Ward R."/>
            <person name="Stajich J.E."/>
            <person name="Kurbessoian T."/>
        </authorList>
    </citation>
    <scope>NUCLEOTIDE SEQUENCE</scope>
    <source>
        <strain evidence="1">GSE-NOS-MK-12-04C</strain>
    </source>
</reference>
<accession>A0A951UXD6</accession>
<proteinExistence type="predicted"/>
<gene>
    <name evidence="1" type="ORF">KME60_34865</name>
</gene>
<comment type="caution">
    <text evidence="1">The sequence shown here is derived from an EMBL/GenBank/DDBJ whole genome shotgun (WGS) entry which is preliminary data.</text>
</comment>
<dbReference type="Pfam" id="PF13455">
    <property type="entry name" value="MUG113"/>
    <property type="match status" value="1"/>
</dbReference>
<protein>
    <submittedName>
        <fullName evidence="1">GIY-YIG nuclease family protein</fullName>
    </submittedName>
</protein>
<dbReference type="Proteomes" id="UP000729701">
    <property type="component" value="Unassembled WGS sequence"/>
</dbReference>
<dbReference type="EMBL" id="JAHHGZ010000082">
    <property type="protein sequence ID" value="MBW4672462.1"/>
    <property type="molecule type" value="Genomic_DNA"/>
</dbReference>
<evidence type="ECO:0000313" key="2">
    <source>
        <dbReference type="Proteomes" id="UP000729701"/>
    </source>
</evidence>
<reference evidence="1" key="2">
    <citation type="journal article" date="2022" name="Microbiol. Resour. Announc.">
        <title>Metagenome Sequencing to Explore Phylogenomics of Terrestrial Cyanobacteria.</title>
        <authorList>
            <person name="Ward R.D."/>
            <person name="Stajich J.E."/>
            <person name="Johansen J.R."/>
            <person name="Huntemann M."/>
            <person name="Clum A."/>
            <person name="Foster B."/>
            <person name="Foster B."/>
            <person name="Roux S."/>
            <person name="Palaniappan K."/>
            <person name="Varghese N."/>
            <person name="Mukherjee S."/>
            <person name="Reddy T.B.K."/>
            <person name="Daum C."/>
            <person name="Copeland A."/>
            <person name="Chen I.A."/>
            <person name="Ivanova N.N."/>
            <person name="Kyrpides N.C."/>
            <person name="Shapiro N."/>
            <person name="Eloe-Fadrosh E.A."/>
            <person name="Pietrasiak N."/>
        </authorList>
    </citation>
    <scope>NUCLEOTIDE SEQUENCE</scope>
    <source>
        <strain evidence="1">GSE-NOS-MK-12-04C</strain>
    </source>
</reference>